<protein>
    <submittedName>
        <fullName evidence="1">Uncharacterized protein</fullName>
    </submittedName>
</protein>
<accession>A0A0F9C2Z8</accession>
<gene>
    <name evidence="1" type="ORF">LCGC14_2373740</name>
</gene>
<reference evidence="1" key="1">
    <citation type="journal article" date="2015" name="Nature">
        <title>Complex archaea that bridge the gap between prokaryotes and eukaryotes.</title>
        <authorList>
            <person name="Spang A."/>
            <person name="Saw J.H."/>
            <person name="Jorgensen S.L."/>
            <person name="Zaremba-Niedzwiedzka K."/>
            <person name="Martijn J."/>
            <person name="Lind A.E."/>
            <person name="van Eijk R."/>
            <person name="Schleper C."/>
            <person name="Guy L."/>
            <person name="Ettema T.J."/>
        </authorList>
    </citation>
    <scope>NUCLEOTIDE SEQUENCE</scope>
</reference>
<dbReference type="EMBL" id="LAZR01035045">
    <property type="protein sequence ID" value="KKL28580.1"/>
    <property type="molecule type" value="Genomic_DNA"/>
</dbReference>
<evidence type="ECO:0000313" key="1">
    <source>
        <dbReference type="EMBL" id="KKL28580.1"/>
    </source>
</evidence>
<name>A0A0F9C2Z8_9ZZZZ</name>
<proteinExistence type="predicted"/>
<dbReference type="AlphaFoldDB" id="A0A0F9C2Z8"/>
<comment type="caution">
    <text evidence="1">The sequence shown here is derived from an EMBL/GenBank/DDBJ whole genome shotgun (WGS) entry which is preliminary data.</text>
</comment>
<feature type="non-terminal residue" evidence="1">
    <location>
        <position position="201"/>
    </location>
</feature>
<organism evidence="1">
    <name type="scientific">marine sediment metagenome</name>
    <dbReference type="NCBI Taxonomy" id="412755"/>
    <lineage>
        <taxon>unclassified sequences</taxon>
        <taxon>metagenomes</taxon>
        <taxon>ecological metagenomes</taxon>
    </lineage>
</organism>
<sequence>MKVAVCISGQPRNVQRGFTYIQPNLLERNDCDVFIHTWWDSEQVGKTFINAGDHVASNPVAADTLTTIIRLYSPTAMHFEPQIEFDTSNYVENVFPAIKPFASLSQKYSAWRVHELRRESGREYDAVIRLRFDYALQSPITAEDYNLDHIAVPNRCPHVGGIDDTFAIGRASAMDMYGSLYNSIFGLYRAGVPFCDELLLG</sequence>